<dbReference type="EMBL" id="CP121208">
    <property type="protein sequence ID" value="WFM83548.1"/>
    <property type="molecule type" value="Genomic_DNA"/>
</dbReference>
<protein>
    <submittedName>
        <fullName evidence="3">TadE family type IV pilus minor pilin</fullName>
    </submittedName>
</protein>
<evidence type="ECO:0000313" key="4">
    <source>
        <dbReference type="Proteomes" id="UP001215216"/>
    </source>
</evidence>
<reference evidence="3 4" key="1">
    <citation type="submission" date="2023-03" db="EMBL/GenBank/DDBJ databases">
        <title>Complete genome of Arcanobacterium canis strain DSM 25104 isolated in 2010 from a canine otitis externa in Germany.</title>
        <authorList>
            <person name="Borowiak M."/>
            <person name="Kreitlow A."/>
            <person name="Malorny B."/>
            <person name="Laemmler C."/>
            <person name="Prenger-Berninghoff E."/>
            <person name="Ploetz M."/>
            <person name="Abdulmawjood A."/>
        </authorList>
    </citation>
    <scope>NUCLEOTIDE SEQUENCE [LARGE SCALE GENOMIC DNA]</scope>
    <source>
        <strain evidence="3 4">DSM 25104</strain>
    </source>
</reference>
<dbReference type="RefSeq" id="WP_278012943.1">
    <property type="nucleotide sequence ID" value="NZ_CP121208.1"/>
</dbReference>
<feature type="transmembrane region" description="Helical" evidence="1">
    <location>
        <begin position="34"/>
        <end position="55"/>
    </location>
</feature>
<dbReference type="NCBIfam" id="NF041390">
    <property type="entry name" value="TadE_Rv3655c"/>
    <property type="match status" value="1"/>
</dbReference>
<keyword evidence="1" id="KW-0812">Transmembrane</keyword>
<accession>A0ABY8G109</accession>
<keyword evidence="1" id="KW-0472">Membrane</keyword>
<proteinExistence type="predicted"/>
<organism evidence="3 4">
    <name type="scientific">Arcanobacterium canis</name>
    <dbReference type="NCBI Taxonomy" id="999183"/>
    <lineage>
        <taxon>Bacteria</taxon>
        <taxon>Bacillati</taxon>
        <taxon>Actinomycetota</taxon>
        <taxon>Actinomycetes</taxon>
        <taxon>Actinomycetales</taxon>
        <taxon>Actinomycetaceae</taxon>
        <taxon>Arcanobacterium</taxon>
    </lineage>
</organism>
<dbReference type="Proteomes" id="UP001215216">
    <property type="component" value="Chromosome"/>
</dbReference>
<dbReference type="Pfam" id="PF07811">
    <property type="entry name" value="TadE"/>
    <property type="match status" value="1"/>
</dbReference>
<sequence length="149" mass="15599">MNSSVLIPSVLRGGLPRIRRVPVKRERGMVTAEFAVIVPAVILVVLILISCIVGAQGVSRTDTAAREVSRALSLGASESEAMAIARRVAGEQAQVVIGHSGQLLSVSVSAPARGVLSYFGTTFTANHRVVVEPGVYEMSSGDNMQQGGK</sequence>
<evidence type="ECO:0000313" key="3">
    <source>
        <dbReference type="EMBL" id="WFM83548.1"/>
    </source>
</evidence>
<keyword evidence="1" id="KW-1133">Transmembrane helix</keyword>
<gene>
    <name evidence="3" type="ORF">P7079_00770</name>
</gene>
<keyword evidence="4" id="KW-1185">Reference proteome</keyword>
<dbReference type="InterPro" id="IPR049790">
    <property type="entry name" value="Rv3655c/TadE"/>
</dbReference>
<evidence type="ECO:0000259" key="2">
    <source>
        <dbReference type="Pfam" id="PF07811"/>
    </source>
</evidence>
<name>A0ABY8G109_9ACTO</name>
<dbReference type="InterPro" id="IPR012495">
    <property type="entry name" value="TadE-like_dom"/>
</dbReference>
<feature type="domain" description="TadE-like" evidence="2">
    <location>
        <begin position="28"/>
        <end position="70"/>
    </location>
</feature>
<evidence type="ECO:0000256" key="1">
    <source>
        <dbReference type="SAM" id="Phobius"/>
    </source>
</evidence>